<name>A0A0R2NMH1_9LACO</name>
<keyword evidence="4" id="KW-0067">ATP-binding</keyword>
<dbReference type="InterPro" id="IPR017871">
    <property type="entry name" value="ABC_transporter-like_CS"/>
</dbReference>
<gene>
    <name evidence="6" type="ORF">DY78_GL000468</name>
</gene>
<comment type="caution">
    <text evidence="6">The sequence shown here is derived from an EMBL/GenBank/DDBJ whole genome shotgun (WGS) entry which is preliminary data.</text>
</comment>
<reference evidence="6 7" key="1">
    <citation type="journal article" date="2015" name="Genome Announc.">
        <title>Expanding the biotechnology potential of lactobacilli through comparative genomics of 213 strains and associated genera.</title>
        <authorList>
            <person name="Sun Z."/>
            <person name="Harris H.M."/>
            <person name="McCann A."/>
            <person name="Guo C."/>
            <person name="Argimon S."/>
            <person name="Zhang W."/>
            <person name="Yang X."/>
            <person name="Jeffery I.B."/>
            <person name="Cooney J.C."/>
            <person name="Kagawa T.F."/>
            <person name="Liu W."/>
            <person name="Song Y."/>
            <person name="Salvetti E."/>
            <person name="Wrobel A."/>
            <person name="Rasinkangas P."/>
            <person name="Parkhill J."/>
            <person name="Rea M.C."/>
            <person name="O'Sullivan O."/>
            <person name="Ritari J."/>
            <person name="Douillard F.P."/>
            <person name="Paul Ross R."/>
            <person name="Yang R."/>
            <person name="Briner A.E."/>
            <person name="Felis G.E."/>
            <person name="de Vos W.M."/>
            <person name="Barrangou R."/>
            <person name="Klaenhammer T.R."/>
            <person name="Caufield P.W."/>
            <person name="Cui Y."/>
            <person name="Zhang H."/>
            <person name="O'Toole P.W."/>
        </authorList>
    </citation>
    <scope>NUCLEOTIDE SEQUENCE [LARGE SCALE GENOMIC DNA]</scope>
    <source>
        <strain evidence="6 7">DSM 21115</strain>
    </source>
</reference>
<evidence type="ECO:0000256" key="3">
    <source>
        <dbReference type="ARBA" id="ARBA00022741"/>
    </source>
</evidence>
<dbReference type="EMBL" id="AYGX02000100">
    <property type="protein sequence ID" value="KRO26903.1"/>
    <property type="molecule type" value="Genomic_DNA"/>
</dbReference>
<evidence type="ECO:0000313" key="6">
    <source>
        <dbReference type="EMBL" id="KRO26903.1"/>
    </source>
</evidence>
<evidence type="ECO:0000256" key="2">
    <source>
        <dbReference type="ARBA" id="ARBA00022448"/>
    </source>
</evidence>
<dbReference type="Proteomes" id="UP000050920">
    <property type="component" value="Unassembled WGS sequence"/>
</dbReference>
<sequence>MENTPAALTVQHLNKFYGHHQTLFDVNFQCQPGHIIGLVGANGAGKTTIMRSILSLARHQGQISIGPDPVAFNHHAALNRVGALIESPGLYPYLTGREHLKLFVKDDAQATTSIATLINQLHMENFIDERAQKYSLGMKQKLGIAIAFLNQPQLIILDEPLNGLDPQATHDLRALILKQSAAGTTFLISSHILGELQRLADDLIVIDHGSVVKETTMAELLAQSQHRVQLTTNDDDLAVTILQAANYHVSMGDGLLVDITDQQSVEKIMQLLGDQQLLIQDIRHLDDDLEASILKIIAQPEAQHA</sequence>
<evidence type="ECO:0000259" key="5">
    <source>
        <dbReference type="PROSITE" id="PS50893"/>
    </source>
</evidence>
<dbReference type="SUPFAM" id="SSF52540">
    <property type="entry name" value="P-loop containing nucleoside triphosphate hydrolases"/>
    <property type="match status" value="1"/>
</dbReference>
<feature type="domain" description="ABC transporter" evidence="5">
    <location>
        <begin position="8"/>
        <end position="233"/>
    </location>
</feature>
<dbReference type="PANTHER" id="PTHR43335:SF4">
    <property type="entry name" value="ABC TRANSPORTER, ATP-BINDING PROTEIN"/>
    <property type="match status" value="1"/>
</dbReference>
<accession>A0A0R2NMH1</accession>
<dbReference type="Pfam" id="PF00005">
    <property type="entry name" value="ABC_tran"/>
    <property type="match status" value="1"/>
</dbReference>
<keyword evidence="3" id="KW-0547">Nucleotide-binding</keyword>
<dbReference type="RefSeq" id="WP_024623753.1">
    <property type="nucleotide sequence ID" value="NZ_AYGX02000100.1"/>
</dbReference>
<comment type="similarity">
    <text evidence="1">Belongs to the ABC transporter superfamily.</text>
</comment>
<dbReference type="Gene3D" id="3.40.50.300">
    <property type="entry name" value="P-loop containing nucleotide triphosphate hydrolases"/>
    <property type="match status" value="1"/>
</dbReference>
<proteinExistence type="inferred from homology"/>
<evidence type="ECO:0000256" key="4">
    <source>
        <dbReference type="ARBA" id="ARBA00022840"/>
    </source>
</evidence>
<dbReference type="InterPro" id="IPR027417">
    <property type="entry name" value="P-loop_NTPase"/>
</dbReference>
<dbReference type="PANTHER" id="PTHR43335">
    <property type="entry name" value="ABC TRANSPORTER, ATP-BINDING PROTEIN"/>
    <property type="match status" value="1"/>
</dbReference>
<keyword evidence="2" id="KW-0813">Transport</keyword>
<dbReference type="PROSITE" id="PS00211">
    <property type="entry name" value="ABC_TRANSPORTER_1"/>
    <property type="match status" value="1"/>
</dbReference>
<dbReference type="SMART" id="SM00382">
    <property type="entry name" value="AAA"/>
    <property type="match status" value="1"/>
</dbReference>
<evidence type="ECO:0000256" key="1">
    <source>
        <dbReference type="ARBA" id="ARBA00005417"/>
    </source>
</evidence>
<dbReference type="InterPro" id="IPR003593">
    <property type="entry name" value="AAA+_ATPase"/>
</dbReference>
<evidence type="ECO:0000313" key="7">
    <source>
        <dbReference type="Proteomes" id="UP000050920"/>
    </source>
</evidence>
<dbReference type="InterPro" id="IPR003439">
    <property type="entry name" value="ABC_transporter-like_ATP-bd"/>
</dbReference>
<dbReference type="GO" id="GO:0005524">
    <property type="term" value="F:ATP binding"/>
    <property type="evidence" value="ECO:0007669"/>
    <property type="project" value="UniProtKB-KW"/>
</dbReference>
<dbReference type="GO" id="GO:0016887">
    <property type="term" value="F:ATP hydrolysis activity"/>
    <property type="evidence" value="ECO:0007669"/>
    <property type="project" value="InterPro"/>
</dbReference>
<dbReference type="PROSITE" id="PS50893">
    <property type="entry name" value="ABC_TRANSPORTER_2"/>
    <property type="match status" value="1"/>
</dbReference>
<protein>
    <submittedName>
        <fullName evidence="6">ABC superfamily ATP binding cassette transporter, ABC protein</fullName>
    </submittedName>
</protein>
<keyword evidence="7" id="KW-1185">Reference proteome</keyword>
<organism evidence="6 7">
    <name type="scientific">Lactiplantibacillus fabifermentans DSM 21115</name>
    <dbReference type="NCBI Taxonomy" id="1413187"/>
    <lineage>
        <taxon>Bacteria</taxon>
        <taxon>Bacillati</taxon>
        <taxon>Bacillota</taxon>
        <taxon>Bacilli</taxon>
        <taxon>Lactobacillales</taxon>
        <taxon>Lactobacillaceae</taxon>
        <taxon>Lactiplantibacillus</taxon>
    </lineage>
</organism>
<dbReference type="AlphaFoldDB" id="A0A0R2NMH1"/>